<dbReference type="GO" id="GO:0020037">
    <property type="term" value="F:heme binding"/>
    <property type="evidence" value="ECO:0007669"/>
    <property type="project" value="InterPro"/>
</dbReference>
<proteinExistence type="inferred from homology"/>
<organism evidence="11 12">
    <name type="scientific">Stephania japonica</name>
    <dbReference type="NCBI Taxonomy" id="461633"/>
    <lineage>
        <taxon>Eukaryota</taxon>
        <taxon>Viridiplantae</taxon>
        <taxon>Streptophyta</taxon>
        <taxon>Embryophyta</taxon>
        <taxon>Tracheophyta</taxon>
        <taxon>Spermatophyta</taxon>
        <taxon>Magnoliopsida</taxon>
        <taxon>Ranunculales</taxon>
        <taxon>Menispermaceae</taxon>
        <taxon>Menispermoideae</taxon>
        <taxon>Cissampelideae</taxon>
        <taxon>Stephania</taxon>
    </lineage>
</organism>
<dbReference type="GO" id="GO:0005506">
    <property type="term" value="F:iron ion binding"/>
    <property type="evidence" value="ECO:0007669"/>
    <property type="project" value="InterPro"/>
</dbReference>
<evidence type="ECO:0000313" key="12">
    <source>
        <dbReference type="Proteomes" id="UP001417504"/>
    </source>
</evidence>
<accession>A0AAP0EPI8</accession>
<keyword evidence="4" id="KW-0812">Transmembrane</keyword>
<evidence type="ECO:0008006" key="13">
    <source>
        <dbReference type="Google" id="ProtNLM"/>
    </source>
</evidence>
<dbReference type="InterPro" id="IPR002401">
    <property type="entry name" value="Cyt_P450_E_grp-I"/>
</dbReference>
<evidence type="ECO:0000256" key="1">
    <source>
        <dbReference type="ARBA" id="ARBA00004167"/>
    </source>
</evidence>
<evidence type="ECO:0000256" key="7">
    <source>
        <dbReference type="ARBA" id="ARBA00023002"/>
    </source>
</evidence>
<gene>
    <name evidence="11" type="ORF">Sjap_022778</name>
</gene>
<comment type="subcellular location">
    <subcellularLocation>
        <location evidence="1">Membrane</location>
        <topology evidence="1">Single-pass membrane protein</topology>
    </subcellularLocation>
</comment>
<dbReference type="GO" id="GO:0044550">
    <property type="term" value="P:secondary metabolite biosynthetic process"/>
    <property type="evidence" value="ECO:0007669"/>
    <property type="project" value="UniProtKB-ARBA"/>
</dbReference>
<dbReference type="Pfam" id="PF00067">
    <property type="entry name" value="p450"/>
    <property type="match status" value="2"/>
</dbReference>
<keyword evidence="5 10" id="KW-0479">Metal-binding</keyword>
<dbReference type="AlphaFoldDB" id="A0AAP0EPI8"/>
<sequence length="251" mass="28063">MMEKAREKIDSKLKHKNIIEELDMANLTYLTCIVNEALRLYPPGPLLVPHTSSAECTVGGPERFEGRVEGYKFMPFGVGTRGCPGVGMAVRVAGLGLGGVDTEPSKTNLPPSPPRRPIIGHLHLLYRPLHKSIDSLFKQHGPIIRLSFGSRPVVLVSSASAVEECFTKKDIVFLNRPRLLSAKRLTTRKCTFLAELEKLFGILWTQCQECQGSLHQDVLCTRFYNKLTKKNRKISSWRNSEDPSDGIYSPD</sequence>
<dbReference type="PANTHER" id="PTHR47947">
    <property type="entry name" value="CYTOCHROME P450 82C3-RELATED"/>
    <property type="match status" value="1"/>
</dbReference>
<dbReference type="PROSITE" id="PS00086">
    <property type="entry name" value="CYTOCHROME_P450"/>
    <property type="match status" value="1"/>
</dbReference>
<evidence type="ECO:0000313" key="11">
    <source>
        <dbReference type="EMBL" id="KAK9097281.1"/>
    </source>
</evidence>
<dbReference type="InterPro" id="IPR036396">
    <property type="entry name" value="Cyt_P450_sf"/>
</dbReference>
<dbReference type="GO" id="GO:0016705">
    <property type="term" value="F:oxidoreductase activity, acting on paired donors, with incorporation or reduction of molecular oxygen"/>
    <property type="evidence" value="ECO:0007669"/>
    <property type="project" value="InterPro"/>
</dbReference>
<keyword evidence="10" id="KW-0503">Monooxygenase</keyword>
<dbReference type="EMBL" id="JBBNAE010000009">
    <property type="protein sequence ID" value="KAK9097281.1"/>
    <property type="molecule type" value="Genomic_DNA"/>
</dbReference>
<dbReference type="SUPFAM" id="SSF48264">
    <property type="entry name" value="Cytochrome P450"/>
    <property type="match status" value="2"/>
</dbReference>
<keyword evidence="7 10" id="KW-0560">Oxidoreductase</keyword>
<dbReference type="InterPro" id="IPR001128">
    <property type="entry name" value="Cyt_P450"/>
</dbReference>
<dbReference type="Gene3D" id="1.10.630.10">
    <property type="entry name" value="Cytochrome P450"/>
    <property type="match status" value="3"/>
</dbReference>
<keyword evidence="8 10" id="KW-0408">Iron</keyword>
<keyword evidence="6" id="KW-1133">Transmembrane helix</keyword>
<evidence type="ECO:0000256" key="2">
    <source>
        <dbReference type="ARBA" id="ARBA00010617"/>
    </source>
</evidence>
<comment type="similarity">
    <text evidence="2 10">Belongs to the cytochrome P450 family.</text>
</comment>
<reference evidence="11 12" key="1">
    <citation type="submission" date="2024-01" db="EMBL/GenBank/DDBJ databases">
        <title>Genome assemblies of Stephania.</title>
        <authorList>
            <person name="Yang L."/>
        </authorList>
    </citation>
    <scope>NUCLEOTIDE SEQUENCE [LARGE SCALE GENOMIC DNA]</scope>
    <source>
        <strain evidence="11">QJT</strain>
        <tissue evidence="11">Leaf</tissue>
    </source>
</reference>
<dbReference type="Proteomes" id="UP001417504">
    <property type="component" value="Unassembled WGS sequence"/>
</dbReference>
<dbReference type="InterPro" id="IPR050651">
    <property type="entry name" value="Plant_Cytochrome_P450_Monoox"/>
</dbReference>
<keyword evidence="3 10" id="KW-0349">Heme</keyword>
<dbReference type="InterPro" id="IPR017972">
    <property type="entry name" value="Cyt_P450_CS"/>
</dbReference>
<dbReference type="PANTHER" id="PTHR47947:SF62">
    <property type="entry name" value="CYTOCHROME P450, FAMILY 81, SUBFAMILY D, POLYPEPTIDE 5"/>
    <property type="match status" value="1"/>
</dbReference>
<dbReference type="GO" id="GO:0016020">
    <property type="term" value="C:membrane"/>
    <property type="evidence" value="ECO:0007669"/>
    <property type="project" value="UniProtKB-SubCell"/>
</dbReference>
<evidence type="ECO:0000256" key="8">
    <source>
        <dbReference type="ARBA" id="ARBA00023004"/>
    </source>
</evidence>
<dbReference type="PRINTS" id="PR00463">
    <property type="entry name" value="EP450I"/>
</dbReference>
<evidence type="ECO:0000256" key="9">
    <source>
        <dbReference type="ARBA" id="ARBA00023136"/>
    </source>
</evidence>
<evidence type="ECO:0000256" key="6">
    <source>
        <dbReference type="ARBA" id="ARBA00022989"/>
    </source>
</evidence>
<evidence type="ECO:0000256" key="4">
    <source>
        <dbReference type="ARBA" id="ARBA00022692"/>
    </source>
</evidence>
<dbReference type="GO" id="GO:0004497">
    <property type="term" value="F:monooxygenase activity"/>
    <property type="evidence" value="ECO:0007669"/>
    <property type="project" value="UniProtKB-KW"/>
</dbReference>
<keyword evidence="9" id="KW-0472">Membrane</keyword>
<protein>
    <recommendedName>
        <fullName evidence="13">Cytochrome P450</fullName>
    </recommendedName>
</protein>
<evidence type="ECO:0000256" key="3">
    <source>
        <dbReference type="ARBA" id="ARBA00022617"/>
    </source>
</evidence>
<keyword evidence="12" id="KW-1185">Reference proteome</keyword>
<evidence type="ECO:0000256" key="5">
    <source>
        <dbReference type="ARBA" id="ARBA00022723"/>
    </source>
</evidence>
<name>A0AAP0EPI8_9MAGN</name>
<comment type="caution">
    <text evidence="11">The sequence shown here is derived from an EMBL/GenBank/DDBJ whole genome shotgun (WGS) entry which is preliminary data.</text>
</comment>
<evidence type="ECO:0000256" key="10">
    <source>
        <dbReference type="RuleBase" id="RU000461"/>
    </source>
</evidence>